<dbReference type="KEGG" id="fiy:BN1229_v1_1831"/>
<organism evidence="1 2">
    <name type="scientific">Candidatus Filomicrobium marinum</name>
    <dbReference type="NCBI Taxonomy" id="1608628"/>
    <lineage>
        <taxon>Bacteria</taxon>
        <taxon>Pseudomonadati</taxon>
        <taxon>Pseudomonadota</taxon>
        <taxon>Alphaproteobacteria</taxon>
        <taxon>Hyphomicrobiales</taxon>
        <taxon>Hyphomicrobiaceae</taxon>
        <taxon>Filomicrobium</taxon>
    </lineage>
</organism>
<dbReference type="KEGG" id="fil:BN1229_v1_1828"/>
<dbReference type="AlphaFoldDB" id="A0A0D6JEK7"/>
<evidence type="ECO:0000313" key="1">
    <source>
        <dbReference type="EMBL" id="CPR18706.1"/>
    </source>
</evidence>
<dbReference type="Proteomes" id="UP000033187">
    <property type="component" value="Chromosome 1"/>
</dbReference>
<protein>
    <submittedName>
        <fullName evidence="1">Uncharacterized protein</fullName>
    </submittedName>
</protein>
<reference evidence="2" key="1">
    <citation type="submission" date="2015-02" db="EMBL/GenBank/DDBJ databases">
        <authorList>
            <person name="Chooi Y.-H."/>
        </authorList>
    </citation>
    <scope>NUCLEOTIDE SEQUENCE [LARGE SCALE GENOMIC DNA]</scope>
    <source>
        <strain evidence="2">strain Y</strain>
    </source>
</reference>
<sequence>MTAQAKGAIRLVLITDVPSHMNEYYANVIAVKLYR</sequence>
<dbReference type="EMBL" id="LN829119">
    <property type="protein sequence ID" value="CPR18706.1"/>
    <property type="molecule type" value="Genomic_DNA"/>
</dbReference>
<gene>
    <name evidence="1" type="ORF">YBN1229_v1_1831</name>
</gene>
<evidence type="ECO:0000313" key="2">
    <source>
        <dbReference type="Proteomes" id="UP000033187"/>
    </source>
</evidence>
<name>A0A0D6JEK7_9HYPH</name>
<accession>A0A0D6JEK7</accession>
<keyword evidence="2" id="KW-1185">Reference proteome</keyword>
<proteinExistence type="predicted"/>